<feature type="compositionally biased region" description="Basic and acidic residues" evidence="1">
    <location>
        <begin position="14"/>
        <end position="25"/>
    </location>
</feature>
<organism evidence="2 3">
    <name type="scientific">Grimontia marina</name>
    <dbReference type="NCBI Taxonomy" id="646534"/>
    <lineage>
        <taxon>Bacteria</taxon>
        <taxon>Pseudomonadati</taxon>
        <taxon>Pseudomonadota</taxon>
        <taxon>Gammaproteobacteria</taxon>
        <taxon>Vibrionales</taxon>
        <taxon>Vibrionaceae</taxon>
        <taxon>Grimontia</taxon>
    </lineage>
</organism>
<dbReference type="Proteomes" id="UP000073601">
    <property type="component" value="Unassembled WGS sequence"/>
</dbReference>
<keyword evidence="3" id="KW-1185">Reference proteome</keyword>
<dbReference type="Pfam" id="PF10987">
    <property type="entry name" value="DUF2806"/>
    <property type="match status" value="1"/>
</dbReference>
<dbReference type="EMBL" id="FIZY01000024">
    <property type="protein sequence ID" value="CZF83533.1"/>
    <property type="molecule type" value="Genomic_DNA"/>
</dbReference>
<feature type="region of interest" description="Disordered" evidence="1">
    <location>
        <begin position="1"/>
        <end position="37"/>
    </location>
</feature>
<reference evidence="3" key="1">
    <citation type="submission" date="2016-02" db="EMBL/GenBank/DDBJ databases">
        <authorList>
            <person name="Rodrigo-Torres Lidia"/>
            <person name="Arahal R.David."/>
        </authorList>
    </citation>
    <scope>NUCLEOTIDE SEQUENCE [LARGE SCALE GENOMIC DNA]</scope>
    <source>
        <strain evidence="3">CECT 8713</strain>
    </source>
</reference>
<sequence>MAEPNKPVVIDAESVEKENSKRGDKSQSQQESHIKSSQHRLAAIAASHHIDAKLHDIEHDTLTSRAAFRQLEIKQKQQENLEQVIKTCHDLCHDETASSPDPDWLYRFFEMAKNTYGAGMQNLWARILKQEIIKPGSTSLKALSLLETMTQREAQALQRACALACTFGSDSSNKLITGFRKPEDGMKRYFKPDIAERLALGNFKLPFTDLMLLMDLGLILRTELESGLLEPPASFPLLGQNKTFMLTPLKKGIRIYYYRFSPTGNELAKLVGQKAHPEYIDALMVLLSKAFNVESDVGSTVNEKA</sequence>
<gene>
    <name evidence="2" type="ORF">GMA8713_02704</name>
</gene>
<evidence type="ECO:0000256" key="1">
    <source>
        <dbReference type="SAM" id="MobiDB-lite"/>
    </source>
</evidence>
<dbReference type="RefSeq" id="WP_062710614.1">
    <property type="nucleotide sequence ID" value="NZ_CAWRCI010000024.1"/>
</dbReference>
<evidence type="ECO:0000313" key="2">
    <source>
        <dbReference type="EMBL" id="CZF83533.1"/>
    </source>
</evidence>
<accession>A0A128F9P2</accession>
<dbReference type="NCBIfam" id="TIGR03899">
    <property type="entry name" value="TIGR03899 family protein"/>
    <property type="match status" value="1"/>
</dbReference>
<dbReference type="InterPro" id="IPR021254">
    <property type="entry name" value="DUF2806"/>
</dbReference>
<proteinExistence type="predicted"/>
<dbReference type="AlphaFoldDB" id="A0A128F9P2"/>
<protein>
    <recommendedName>
        <fullName evidence="4">TIGR03899 family protein</fullName>
    </recommendedName>
</protein>
<evidence type="ECO:0008006" key="4">
    <source>
        <dbReference type="Google" id="ProtNLM"/>
    </source>
</evidence>
<dbReference type="OrthoDB" id="886161at2"/>
<name>A0A128F9P2_9GAMM</name>
<evidence type="ECO:0000313" key="3">
    <source>
        <dbReference type="Proteomes" id="UP000073601"/>
    </source>
</evidence>